<dbReference type="GO" id="GO:0071555">
    <property type="term" value="P:cell wall organization"/>
    <property type="evidence" value="ECO:0007669"/>
    <property type="project" value="InterPro"/>
</dbReference>
<keyword evidence="7" id="KW-0393">Immunoglobulin domain</keyword>
<evidence type="ECO:0000256" key="7">
    <source>
        <dbReference type="ARBA" id="ARBA00023319"/>
    </source>
</evidence>
<evidence type="ECO:0000256" key="4">
    <source>
        <dbReference type="ARBA" id="ARBA00022729"/>
    </source>
</evidence>
<dbReference type="AlphaFoldDB" id="A0A379UUQ0"/>
<evidence type="ECO:0000256" key="5">
    <source>
        <dbReference type="ARBA" id="ARBA00022764"/>
    </source>
</evidence>
<keyword evidence="5" id="KW-0574">Periplasm</keyword>
<dbReference type="PRINTS" id="PR00969">
    <property type="entry name" value="CHAPERONPILI"/>
</dbReference>
<evidence type="ECO:0000256" key="3">
    <source>
        <dbReference type="ARBA" id="ARBA00022558"/>
    </source>
</evidence>
<evidence type="ECO:0000256" key="8">
    <source>
        <dbReference type="RuleBase" id="RU003918"/>
    </source>
</evidence>
<dbReference type="Gene3D" id="2.60.40.10">
    <property type="entry name" value="Immunoglobulins"/>
    <property type="match status" value="2"/>
</dbReference>
<protein>
    <submittedName>
        <fullName evidence="12">Adhesion protein</fullName>
    </submittedName>
</protein>
<evidence type="ECO:0000313" key="13">
    <source>
        <dbReference type="Proteomes" id="UP000255534"/>
    </source>
</evidence>
<evidence type="ECO:0000256" key="2">
    <source>
        <dbReference type="ARBA" id="ARBA00007399"/>
    </source>
</evidence>
<dbReference type="Pfam" id="PF02753">
    <property type="entry name" value="PapD_C"/>
    <property type="match status" value="1"/>
</dbReference>
<dbReference type="InterPro" id="IPR001829">
    <property type="entry name" value="Pili_assmbl_chaperone_bac"/>
</dbReference>
<reference evidence="12 13" key="1">
    <citation type="submission" date="2018-06" db="EMBL/GenBank/DDBJ databases">
        <authorList>
            <consortium name="Pathogen Informatics"/>
            <person name="Doyle S."/>
        </authorList>
    </citation>
    <scope>NUCLEOTIDE SEQUENCE [LARGE SCALE GENOMIC DNA]</scope>
    <source>
        <strain evidence="12 13">NCTC5798</strain>
    </source>
</reference>
<dbReference type="InterPro" id="IPR008962">
    <property type="entry name" value="PapD-like_sf"/>
</dbReference>
<sequence>MKNSRRSRVILLALAAAWSQYSPAAVNVDRTRIIMDAPQKTVAITLNNDDKTTPFLAQSWVTDADGVRTDALMALPPLQRIDAGQKSQVRITQVRGLTDKLPQDRETLFWFNVRGVPPKPEDDNVLQLAMQSQLKLFYRPKAIIRSSSDQPERKLTAERNAGHLTLRNPTPYYITVAWLGADRSHRLSGFREGVMVPPLGNLPLKAVLPAETRTLWVGYIDDYGGLQMNRYACDALNCAFKDAGRHHDRTIIQYEITDTVRCIFFSLLSVILRRQLSNGHIVMPLGVLTSRILILKQGNMAQVMKLQTIKDIPFSYTCITAINTYSEPYNATISLKNVQPMVEALKKSGLGMELFIQEGSRDPVKFSWREIQAGFAGWSSSKIFGQELEQNKTYNLTGKLTVRIYVEQSFKYGFLNINVPASTFDILPYKPSTVPSPTKPYTPLSVSAFNIRMIPDNSGKVIISPSATIKMGHFYTEYKETMVPREVPFTVTAQQNVGTQIPFDAPLAIEFRTNGLTLADADSAVLLKNDKQEYNGFRLSVIDVDNNTPVKFNMKTDMGSIHLDNGTGGKIIKQYKAKVEAIPGAVIKTGAFSAAMTVIVTYN</sequence>
<keyword evidence="4 9" id="KW-0732">Signal</keyword>
<feature type="signal peptide" evidence="9">
    <location>
        <begin position="1"/>
        <end position="24"/>
    </location>
</feature>
<dbReference type="PROSITE" id="PS00635">
    <property type="entry name" value="PILI_CHAPERONE"/>
    <property type="match status" value="1"/>
</dbReference>
<dbReference type="SUPFAM" id="SSF49401">
    <property type="entry name" value="Bacterial adhesins"/>
    <property type="match status" value="1"/>
</dbReference>
<dbReference type="InterPro" id="IPR013783">
    <property type="entry name" value="Ig-like_fold"/>
</dbReference>
<proteinExistence type="inferred from homology"/>
<comment type="subcellular location">
    <subcellularLocation>
        <location evidence="1 8">Periplasm</location>
    </subcellularLocation>
</comment>
<dbReference type="NCBIfam" id="NF011790">
    <property type="entry name" value="PRK15254.1"/>
    <property type="match status" value="1"/>
</dbReference>
<evidence type="ECO:0000256" key="6">
    <source>
        <dbReference type="ARBA" id="ARBA00023186"/>
    </source>
</evidence>
<dbReference type="InterPro" id="IPR036316">
    <property type="entry name" value="Pili_assmbl_chap_C_dom_sf"/>
</dbReference>
<gene>
    <name evidence="12" type="primary">papD_2</name>
    <name evidence="12" type="ORF">NCTC5798_03167</name>
</gene>
<comment type="similarity">
    <text evidence="2 8">Belongs to the periplasmic pilus chaperone family.</text>
</comment>
<evidence type="ECO:0000256" key="1">
    <source>
        <dbReference type="ARBA" id="ARBA00004418"/>
    </source>
</evidence>
<dbReference type="PANTHER" id="PTHR30251">
    <property type="entry name" value="PILUS ASSEMBLY CHAPERONE"/>
    <property type="match status" value="1"/>
</dbReference>
<evidence type="ECO:0000259" key="11">
    <source>
        <dbReference type="Pfam" id="PF02753"/>
    </source>
</evidence>
<dbReference type="PANTHER" id="PTHR30251:SF5">
    <property type="entry name" value="FIMBRIAL CHAPARONE PROTEIN"/>
    <property type="match status" value="1"/>
</dbReference>
<dbReference type="Pfam" id="PF00345">
    <property type="entry name" value="PapD_N"/>
    <property type="match status" value="1"/>
</dbReference>
<feature type="domain" description="Pili assembly chaperone N-terminal" evidence="10">
    <location>
        <begin position="26"/>
        <end position="143"/>
    </location>
</feature>
<dbReference type="InterPro" id="IPR050643">
    <property type="entry name" value="Periplasmic_pilus_chap"/>
</dbReference>
<dbReference type="SUPFAM" id="SSF49354">
    <property type="entry name" value="PapD-like"/>
    <property type="match status" value="1"/>
</dbReference>
<dbReference type="InterPro" id="IPR008966">
    <property type="entry name" value="Adhesion_dom_sf"/>
</dbReference>
<dbReference type="InterPro" id="IPR018046">
    <property type="entry name" value="Pili_assmbl_chaperone_CS"/>
</dbReference>
<feature type="chain" id="PRO_5016639309" evidence="9">
    <location>
        <begin position="25"/>
        <end position="603"/>
    </location>
</feature>
<dbReference type="FunFam" id="2.60.40.10:FF:000458">
    <property type="entry name" value="Molecular chaperone FimC"/>
    <property type="match status" value="1"/>
</dbReference>
<dbReference type="InterPro" id="IPR016148">
    <property type="entry name" value="Pili_assmbl_chaperone_C"/>
</dbReference>
<dbReference type="Proteomes" id="UP000255534">
    <property type="component" value="Unassembled WGS sequence"/>
</dbReference>
<accession>A0A379UUQ0</accession>
<dbReference type="GO" id="GO:0030288">
    <property type="term" value="C:outer membrane-bounded periplasmic space"/>
    <property type="evidence" value="ECO:0007669"/>
    <property type="project" value="InterPro"/>
</dbReference>
<dbReference type="SUPFAM" id="SSF49584">
    <property type="entry name" value="Periplasmic chaperone C-domain"/>
    <property type="match status" value="1"/>
</dbReference>
<feature type="domain" description="Pili assembly chaperone C-terminal" evidence="11">
    <location>
        <begin position="167"/>
        <end position="226"/>
    </location>
</feature>
<evidence type="ECO:0000313" key="12">
    <source>
        <dbReference type="EMBL" id="SUG71979.1"/>
    </source>
</evidence>
<keyword evidence="6 8" id="KW-0143">Chaperone</keyword>
<name>A0A379UUQ0_SALET</name>
<dbReference type="InterPro" id="IPR016147">
    <property type="entry name" value="Pili_assmbl_chaperone_N"/>
</dbReference>
<evidence type="ECO:0000259" key="10">
    <source>
        <dbReference type="Pfam" id="PF00345"/>
    </source>
</evidence>
<organism evidence="12 13">
    <name type="scientific">Salmonella enterica I</name>
    <dbReference type="NCBI Taxonomy" id="59201"/>
    <lineage>
        <taxon>Bacteria</taxon>
        <taxon>Pseudomonadati</taxon>
        <taxon>Pseudomonadota</taxon>
        <taxon>Gammaproteobacteria</taxon>
        <taxon>Enterobacterales</taxon>
        <taxon>Enterobacteriaceae</taxon>
        <taxon>Salmonella</taxon>
    </lineage>
</organism>
<evidence type="ECO:0000256" key="9">
    <source>
        <dbReference type="SAM" id="SignalP"/>
    </source>
</evidence>
<dbReference type="EMBL" id="UGXK01000001">
    <property type="protein sequence ID" value="SUG71979.1"/>
    <property type="molecule type" value="Genomic_DNA"/>
</dbReference>
<keyword evidence="3" id="KW-1029">Fimbrium biogenesis</keyword>